<gene>
    <name evidence="6" type="ORF">RCL2_000203100</name>
    <name evidence="5" type="ORF">RclHR1_01110018</name>
</gene>
<evidence type="ECO:0000313" key="6">
    <source>
        <dbReference type="EMBL" id="GES74559.1"/>
    </source>
</evidence>
<accession>A0A2Z6Q3C6</accession>
<organism evidence="5 7">
    <name type="scientific">Rhizophagus clarus</name>
    <dbReference type="NCBI Taxonomy" id="94130"/>
    <lineage>
        <taxon>Eukaryota</taxon>
        <taxon>Fungi</taxon>
        <taxon>Fungi incertae sedis</taxon>
        <taxon>Mucoromycota</taxon>
        <taxon>Glomeromycotina</taxon>
        <taxon>Glomeromycetes</taxon>
        <taxon>Glomerales</taxon>
        <taxon>Glomeraceae</taxon>
        <taxon>Rhizophagus</taxon>
    </lineage>
</organism>
<evidence type="ECO:0000313" key="7">
    <source>
        <dbReference type="Proteomes" id="UP000247702"/>
    </source>
</evidence>
<reference evidence="6" key="2">
    <citation type="submission" date="2019-10" db="EMBL/GenBank/DDBJ databases">
        <title>Conservation and host-specific expression of non-tandemly repeated heterogenous ribosome RNA gene in arbuscular mycorrhizal fungi.</title>
        <authorList>
            <person name="Maeda T."/>
            <person name="Kobayashi Y."/>
            <person name="Nakagawa T."/>
            <person name="Ezawa T."/>
            <person name="Yamaguchi K."/>
            <person name="Bino T."/>
            <person name="Nishimoto Y."/>
            <person name="Shigenobu S."/>
            <person name="Kawaguchi M."/>
        </authorList>
    </citation>
    <scope>NUCLEOTIDE SEQUENCE</scope>
    <source>
        <strain evidence="6">HR1</strain>
    </source>
</reference>
<comment type="similarity">
    <text evidence="2 3">Belongs to the small heat shock protein (HSP20) family.</text>
</comment>
<keyword evidence="7" id="KW-1185">Reference proteome</keyword>
<dbReference type="InterPro" id="IPR031107">
    <property type="entry name" value="Small_HSP"/>
</dbReference>
<evidence type="ECO:0000256" key="3">
    <source>
        <dbReference type="RuleBase" id="RU003616"/>
    </source>
</evidence>
<evidence type="ECO:0000313" key="5">
    <source>
        <dbReference type="EMBL" id="GBB84533.1"/>
    </source>
</evidence>
<dbReference type="SUPFAM" id="SSF49764">
    <property type="entry name" value="HSP20-like chaperones"/>
    <property type="match status" value="1"/>
</dbReference>
<feature type="domain" description="SHSP" evidence="4">
    <location>
        <begin position="35"/>
        <end position="144"/>
    </location>
</feature>
<dbReference type="PROSITE" id="PS01031">
    <property type="entry name" value="SHSP"/>
    <property type="match status" value="1"/>
</dbReference>
<comment type="caution">
    <text evidence="5">The sequence shown here is derived from an EMBL/GenBank/DDBJ whole genome shotgun (WGS) entry which is preliminary data.</text>
</comment>
<sequence length="144" mass="16362">MSLIHSNLDNFDLESSINNVFDDFIKDLNVARRGNVRSRQFPALEIHETEKEYIVDAELPGLTKEQISADVHDNVLSISGEIKKDEKFQEGKTLIQERRYGSFSRSISLPPNIKTEEVTAKFENGILEMKIPKSSPTGKKIDIK</sequence>
<dbReference type="Proteomes" id="UP000247702">
    <property type="component" value="Unassembled WGS sequence"/>
</dbReference>
<dbReference type="CDD" id="cd06464">
    <property type="entry name" value="ACD_sHsps-like"/>
    <property type="match status" value="1"/>
</dbReference>
<dbReference type="OrthoDB" id="1431247at2759"/>
<name>A0A2Z6Q3C6_9GLOM</name>
<proteinExistence type="inferred from homology"/>
<keyword evidence="1" id="KW-0346">Stress response</keyword>
<dbReference type="InterPro" id="IPR008978">
    <property type="entry name" value="HSP20-like_chaperone"/>
</dbReference>
<dbReference type="PANTHER" id="PTHR11527">
    <property type="entry name" value="HEAT-SHOCK PROTEIN 20 FAMILY MEMBER"/>
    <property type="match status" value="1"/>
</dbReference>
<dbReference type="Gene3D" id="2.60.40.790">
    <property type="match status" value="1"/>
</dbReference>
<evidence type="ECO:0000256" key="1">
    <source>
        <dbReference type="ARBA" id="ARBA00023016"/>
    </source>
</evidence>
<protein>
    <submittedName>
        <fullName evidence="6">Hsp20/alpha crystallin family protein</fullName>
    </submittedName>
</protein>
<dbReference type="EMBL" id="BEXD01000125">
    <property type="protein sequence ID" value="GBB84533.1"/>
    <property type="molecule type" value="Genomic_DNA"/>
</dbReference>
<dbReference type="InterPro" id="IPR002068">
    <property type="entry name" value="A-crystallin/Hsp20_dom"/>
</dbReference>
<dbReference type="Pfam" id="PF00011">
    <property type="entry name" value="HSP20"/>
    <property type="match status" value="1"/>
</dbReference>
<dbReference type="AlphaFoldDB" id="A0A2Z6Q3C6"/>
<dbReference type="EMBL" id="BLAL01000012">
    <property type="protein sequence ID" value="GES74559.1"/>
    <property type="molecule type" value="Genomic_DNA"/>
</dbReference>
<dbReference type="Proteomes" id="UP000615446">
    <property type="component" value="Unassembled WGS sequence"/>
</dbReference>
<evidence type="ECO:0000259" key="4">
    <source>
        <dbReference type="PROSITE" id="PS01031"/>
    </source>
</evidence>
<dbReference type="STRING" id="94130.A0A2Z6Q3C6"/>
<reference evidence="5 7" key="1">
    <citation type="submission" date="2017-11" db="EMBL/GenBank/DDBJ databases">
        <title>The genome of Rhizophagus clarus HR1 reveals common genetic basis of auxotrophy among arbuscular mycorrhizal fungi.</title>
        <authorList>
            <person name="Kobayashi Y."/>
        </authorList>
    </citation>
    <scope>NUCLEOTIDE SEQUENCE [LARGE SCALE GENOMIC DNA]</scope>
    <source>
        <strain evidence="5 7">HR1</strain>
    </source>
</reference>
<evidence type="ECO:0000256" key="2">
    <source>
        <dbReference type="PROSITE-ProRule" id="PRU00285"/>
    </source>
</evidence>